<keyword evidence="8" id="KW-0378">Hydrolase</keyword>
<keyword evidence="13 14" id="KW-0472">Membrane</keyword>
<comment type="pathway">
    <text evidence="3">Sphingolipid metabolism.</text>
</comment>
<evidence type="ECO:0000256" key="10">
    <source>
        <dbReference type="ARBA" id="ARBA00022919"/>
    </source>
</evidence>
<comment type="subcellular location">
    <subcellularLocation>
        <location evidence="1">Membrane</location>
        <topology evidence="1">Multi-pass membrane protein</topology>
    </subcellularLocation>
</comment>
<evidence type="ECO:0000256" key="1">
    <source>
        <dbReference type="ARBA" id="ARBA00004141"/>
    </source>
</evidence>
<keyword evidence="9" id="KW-0460">Magnesium</keyword>
<dbReference type="InterPro" id="IPR036691">
    <property type="entry name" value="Endo/exonu/phosph_ase_sf"/>
</dbReference>
<dbReference type="InParanoid" id="C3ZPY2"/>
<dbReference type="STRING" id="7739.C3ZPY2"/>
<feature type="transmembrane region" description="Helical" evidence="14">
    <location>
        <begin position="298"/>
        <end position="319"/>
    </location>
</feature>
<dbReference type="AlphaFoldDB" id="C3ZPY2"/>
<dbReference type="Gene3D" id="3.60.10.10">
    <property type="entry name" value="Endonuclease/exonuclease/phosphatase"/>
    <property type="match status" value="1"/>
</dbReference>
<evidence type="ECO:0000256" key="4">
    <source>
        <dbReference type="ARBA" id="ARBA00006335"/>
    </source>
</evidence>
<dbReference type="EC" id="3.1.4.12" evidence="5"/>
<comment type="pathway">
    <text evidence="2">Lipid metabolism; sphingolipid metabolism.</text>
</comment>
<reference evidence="16" key="1">
    <citation type="journal article" date="2008" name="Nature">
        <title>The amphioxus genome and the evolution of the chordate karyotype.</title>
        <authorList>
            <consortium name="US DOE Joint Genome Institute (JGI-PGF)"/>
            <person name="Putnam N.H."/>
            <person name="Butts T."/>
            <person name="Ferrier D.E.K."/>
            <person name="Furlong R.F."/>
            <person name="Hellsten U."/>
            <person name="Kawashima T."/>
            <person name="Robinson-Rechavi M."/>
            <person name="Shoguchi E."/>
            <person name="Terry A."/>
            <person name="Yu J.-K."/>
            <person name="Benito-Gutierrez E.L."/>
            <person name="Dubchak I."/>
            <person name="Garcia-Fernandez J."/>
            <person name="Gibson-Brown J.J."/>
            <person name="Grigoriev I.V."/>
            <person name="Horton A.C."/>
            <person name="de Jong P.J."/>
            <person name="Jurka J."/>
            <person name="Kapitonov V.V."/>
            <person name="Kohara Y."/>
            <person name="Kuroki Y."/>
            <person name="Lindquist E."/>
            <person name="Lucas S."/>
            <person name="Osoegawa K."/>
            <person name="Pennacchio L.A."/>
            <person name="Salamov A.A."/>
            <person name="Satou Y."/>
            <person name="Sauka-Spengler T."/>
            <person name="Schmutz J."/>
            <person name="Shin-I T."/>
            <person name="Toyoda A."/>
            <person name="Bronner-Fraser M."/>
            <person name="Fujiyama A."/>
            <person name="Holland L.Z."/>
            <person name="Holland P.W.H."/>
            <person name="Satoh N."/>
            <person name="Rokhsar D.S."/>
        </authorList>
    </citation>
    <scope>NUCLEOTIDE SEQUENCE [LARGE SCALE GENOMIC DNA]</scope>
    <source>
        <strain evidence="16">S238N-H82</strain>
        <tissue evidence="16">Testes</tissue>
    </source>
</reference>
<gene>
    <name evidence="16" type="ORF">BRAFLDRAFT_217983</name>
</gene>
<evidence type="ECO:0000256" key="12">
    <source>
        <dbReference type="ARBA" id="ARBA00023098"/>
    </source>
</evidence>
<dbReference type="InterPro" id="IPR005135">
    <property type="entry name" value="Endo/exonuclease/phosphatase"/>
</dbReference>
<evidence type="ECO:0000313" key="16">
    <source>
        <dbReference type="EMBL" id="EEN45361.1"/>
    </source>
</evidence>
<dbReference type="SUPFAM" id="SSF56219">
    <property type="entry name" value="DNase I-like"/>
    <property type="match status" value="1"/>
</dbReference>
<evidence type="ECO:0000256" key="7">
    <source>
        <dbReference type="ARBA" id="ARBA00022723"/>
    </source>
</evidence>
<evidence type="ECO:0000259" key="15">
    <source>
        <dbReference type="Pfam" id="PF03372"/>
    </source>
</evidence>
<dbReference type="GO" id="GO:0006665">
    <property type="term" value="P:sphingolipid metabolic process"/>
    <property type="evidence" value="ECO:0007669"/>
    <property type="project" value="UniProtKB-KW"/>
</dbReference>
<evidence type="ECO:0000256" key="5">
    <source>
        <dbReference type="ARBA" id="ARBA00012369"/>
    </source>
</evidence>
<keyword evidence="12" id="KW-0443">Lipid metabolism</keyword>
<comment type="similarity">
    <text evidence="4">Belongs to the neutral sphingomyelinase family.</text>
</comment>
<dbReference type="InterPro" id="IPR038772">
    <property type="entry name" value="Sph/SMPD2-like"/>
</dbReference>
<dbReference type="PANTHER" id="PTHR16320:SF24">
    <property type="entry name" value="PHOSPHODIESTERASE, PUTATIVE-RELATED"/>
    <property type="match status" value="1"/>
</dbReference>
<evidence type="ECO:0000256" key="14">
    <source>
        <dbReference type="SAM" id="Phobius"/>
    </source>
</evidence>
<dbReference type="FunFam" id="3.60.10.10:FF:000180">
    <property type="entry name" value="Uncharacterized protein"/>
    <property type="match status" value="1"/>
</dbReference>
<evidence type="ECO:0000256" key="2">
    <source>
        <dbReference type="ARBA" id="ARBA00004760"/>
    </source>
</evidence>
<evidence type="ECO:0000256" key="3">
    <source>
        <dbReference type="ARBA" id="ARBA00004991"/>
    </source>
</evidence>
<dbReference type="FunCoup" id="C3ZPY2">
    <property type="interactions" value="228"/>
</dbReference>
<accession>C3ZPY2</accession>
<sequence length="372" mass="42327">PVFSSDIPARFQAIGEELCSGRYDLVSLQEVWSQDVYEKLVYQVQDVLPYHHYFYRHVKLSNVLHGWHGSGLCVFSRYPIIGSHQHRFTLNGFPHTPHHPDWYGGKMVGLCQVRHPGAEINIYVTHTHTEYNHENDKDKAHRVLQAFELSQFIRHTGQSADVNILAGDLNNQPFELGLKIIESNTGMDDGWLTAEHKNAEDSGLTWNLDDNNYTCYPDYPPCRYDYVLYKGSARCRVRCVHCETTMHKVPGKPFNYSDHEGVVAHLELEKVTGQTRGEAWKAIQILEEKIGSAASSRLFYTAALLLCLLLMLLTTWLPLHHLVTSLLHLLLGLLIGWSFWMGAVVTEMERRGCLATKSGMEVLLNASPKKSI</sequence>
<evidence type="ECO:0000256" key="11">
    <source>
        <dbReference type="ARBA" id="ARBA00022989"/>
    </source>
</evidence>
<evidence type="ECO:0000256" key="8">
    <source>
        <dbReference type="ARBA" id="ARBA00022801"/>
    </source>
</evidence>
<dbReference type="Pfam" id="PF03372">
    <property type="entry name" value="Exo_endo_phos"/>
    <property type="match status" value="1"/>
</dbReference>
<dbReference type="GO" id="GO:0016020">
    <property type="term" value="C:membrane"/>
    <property type="evidence" value="ECO:0007669"/>
    <property type="project" value="UniProtKB-SubCell"/>
</dbReference>
<evidence type="ECO:0000256" key="13">
    <source>
        <dbReference type="ARBA" id="ARBA00023136"/>
    </source>
</evidence>
<dbReference type="EMBL" id="GG666659">
    <property type="protein sequence ID" value="EEN45361.1"/>
    <property type="molecule type" value="Genomic_DNA"/>
</dbReference>
<keyword evidence="6 14" id="KW-0812">Transmembrane</keyword>
<dbReference type="eggNOG" id="KOG3873">
    <property type="taxonomic scope" value="Eukaryota"/>
</dbReference>
<name>C3ZPY2_BRAFL</name>
<keyword evidence="7" id="KW-0479">Metal-binding</keyword>
<evidence type="ECO:0000256" key="9">
    <source>
        <dbReference type="ARBA" id="ARBA00022842"/>
    </source>
</evidence>
<feature type="domain" description="Endonuclease/exonuclease/phosphatase" evidence="15">
    <location>
        <begin position="21"/>
        <end position="259"/>
    </location>
</feature>
<keyword evidence="11 14" id="KW-1133">Transmembrane helix</keyword>
<dbReference type="GO" id="GO:0004767">
    <property type="term" value="F:sphingomyelin phosphodiesterase activity"/>
    <property type="evidence" value="ECO:0007669"/>
    <property type="project" value="UniProtKB-EC"/>
</dbReference>
<protein>
    <recommendedName>
        <fullName evidence="5">sphingomyelin phosphodiesterase</fullName>
        <ecNumber evidence="5">3.1.4.12</ecNumber>
    </recommendedName>
</protein>
<proteinExistence type="inferred from homology"/>
<evidence type="ECO:0000256" key="6">
    <source>
        <dbReference type="ARBA" id="ARBA00022692"/>
    </source>
</evidence>
<dbReference type="PANTHER" id="PTHR16320">
    <property type="entry name" value="SPHINGOMYELINASE FAMILY MEMBER"/>
    <property type="match status" value="1"/>
</dbReference>
<feature type="non-terminal residue" evidence="16">
    <location>
        <position position="1"/>
    </location>
</feature>
<keyword evidence="10" id="KW-0746">Sphingolipid metabolism</keyword>
<feature type="transmembrane region" description="Helical" evidence="14">
    <location>
        <begin position="325"/>
        <end position="345"/>
    </location>
</feature>
<organism>
    <name type="scientific">Branchiostoma floridae</name>
    <name type="common">Florida lancelet</name>
    <name type="synonym">Amphioxus</name>
    <dbReference type="NCBI Taxonomy" id="7739"/>
    <lineage>
        <taxon>Eukaryota</taxon>
        <taxon>Metazoa</taxon>
        <taxon>Chordata</taxon>
        <taxon>Cephalochordata</taxon>
        <taxon>Leptocardii</taxon>
        <taxon>Amphioxiformes</taxon>
        <taxon>Branchiostomatidae</taxon>
        <taxon>Branchiostoma</taxon>
    </lineage>
</organism>
<dbReference type="GO" id="GO:0046872">
    <property type="term" value="F:metal ion binding"/>
    <property type="evidence" value="ECO:0007669"/>
    <property type="project" value="UniProtKB-KW"/>
</dbReference>